<dbReference type="PANTHER" id="PTHR42791">
    <property type="entry name" value="GNAT FAMILY ACETYLTRANSFERASE"/>
    <property type="match status" value="1"/>
</dbReference>
<dbReference type="AlphaFoldDB" id="A0AAI8VS54"/>
<keyword evidence="4" id="KW-1185">Reference proteome</keyword>
<organism evidence="3 4">
    <name type="scientific">Anthostomella pinea</name>
    <dbReference type="NCBI Taxonomy" id="933095"/>
    <lineage>
        <taxon>Eukaryota</taxon>
        <taxon>Fungi</taxon>
        <taxon>Dikarya</taxon>
        <taxon>Ascomycota</taxon>
        <taxon>Pezizomycotina</taxon>
        <taxon>Sordariomycetes</taxon>
        <taxon>Xylariomycetidae</taxon>
        <taxon>Xylariales</taxon>
        <taxon>Xylariaceae</taxon>
        <taxon>Anthostomella</taxon>
    </lineage>
</organism>
<protein>
    <submittedName>
        <fullName evidence="3">Uu.00g012250.m01.CDS01</fullName>
    </submittedName>
</protein>
<comment type="caution">
    <text evidence="3">The sequence shown here is derived from an EMBL/GenBank/DDBJ whole genome shotgun (WGS) entry which is preliminary data.</text>
</comment>
<sequence>MLLLLDFADKDDATRIAEIHMTAFGSNAMLLAQFPTEESREGLLHSSVIKTKADIDDPNTTVLVIRDVDNVQSRTNSPSAQSSNTQSNDGARPEKTGLAIAFAKWTHPIPKDGEYTEPQWIWPPGTDLGLLEDWLTTIEKAQSRTVGDTPCYHLTFMGTLPAYEKQGAATMMLRWGMAQCQKDGTPAYLESTLEAASFYEKNGFKPTEKLSLEYDIPGSHKLEVYEEIAFVYRPS</sequence>
<dbReference type="GO" id="GO:0016747">
    <property type="term" value="F:acyltransferase activity, transferring groups other than amino-acyl groups"/>
    <property type="evidence" value="ECO:0007669"/>
    <property type="project" value="InterPro"/>
</dbReference>
<proteinExistence type="predicted"/>
<dbReference type="InterPro" id="IPR000182">
    <property type="entry name" value="GNAT_dom"/>
</dbReference>
<feature type="compositionally biased region" description="Polar residues" evidence="1">
    <location>
        <begin position="71"/>
        <end position="89"/>
    </location>
</feature>
<evidence type="ECO:0000256" key="1">
    <source>
        <dbReference type="SAM" id="MobiDB-lite"/>
    </source>
</evidence>
<feature type="region of interest" description="Disordered" evidence="1">
    <location>
        <begin position="71"/>
        <end position="93"/>
    </location>
</feature>
<dbReference type="Proteomes" id="UP001295740">
    <property type="component" value="Unassembled WGS sequence"/>
</dbReference>
<dbReference type="Pfam" id="PF13508">
    <property type="entry name" value="Acetyltransf_7"/>
    <property type="match status" value="1"/>
</dbReference>
<reference evidence="3" key="1">
    <citation type="submission" date="2023-10" db="EMBL/GenBank/DDBJ databases">
        <authorList>
            <person name="Hackl T."/>
        </authorList>
    </citation>
    <scope>NUCLEOTIDE SEQUENCE</scope>
</reference>
<dbReference type="InterPro" id="IPR016181">
    <property type="entry name" value="Acyl_CoA_acyltransferase"/>
</dbReference>
<dbReference type="PANTHER" id="PTHR42791:SF2">
    <property type="entry name" value="N-ACETYLTRANSFERASE DOMAIN-CONTAINING PROTEIN"/>
    <property type="match status" value="1"/>
</dbReference>
<dbReference type="InterPro" id="IPR052523">
    <property type="entry name" value="Trichothecene_AcTrans"/>
</dbReference>
<name>A0AAI8VS54_9PEZI</name>
<dbReference type="PROSITE" id="PS51186">
    <property type="entry name" value="GNAT"/>
    <property type="match status" value="1"/>
</dbReference>
<dbReference type="Gene3D" id="3.40.630.30">
    <property type="match status" value="1"/>
</dbReference>
<gene>
    <name evidence="3" type="ORF">KHLLAP_LOCUS13574</name>
</gene>
<accession>A0AAI8VS54</accession>
<evidence type="ECO:0000313" key="4">
    <source>
        <dbReference type="Proteomes" id="UP001295740"/>
    </source>
</evidence>
<evidence type="ECO:0000259" key="2">
    <source>
        <dbReference type="PROSITE" id="PS51186"/>
    </source>
</evidence>
<dbReference type="EMBL" id="CAUWAG010000020">
    <property type="protein sequence ID" value="CAJ2513106.1"/>
    <property type="molecule type" value="Genomic_DNA"/>
</dbReference>
<evidence type="ECO:0000313" key="3">
    <source>
        <dbReference type="EMBL" id="CAJ2513106.1"/>
    </source>
</evidence>
<feature type="domain" description="N-acetyltransferase" evidence="2">
    <location>
        <begin position="89"/>
        <end position="223"/>
    </location>
</feature>
<dbReference type="SUPFAM" id="SSF55729">
    <property type="entry name" value="Acyl-CoA N-acyltransferases (Nat)"/>
    <property type="match status" value="1"/>
</dbReference>